<comment type="caution">
    <text evidence="3">The sequence shown here is derived from an EMBL/GenBank/DDBJ whole genome shotgun (WGS) entry which is preliminary data.</text>
</comment>
<dbReference type="RefSeq" id="WP_221238536.1">
    <property type="nucleotide sequence ID" value="NZ_JACIGK010000035.1"/>
</dbReference>
<accession>A0A7W6RG04</accession>
<proteinExistence type="predicted"/>
<keyword evidence="4" id="KW-1185">Reference proteome</keyword>
<dbReference type="InterPro" id="IPR004291">
    <property type="entry name" value="Transposase_IS66_central"/>
</dbReference>
<dbReference type="AlphaFoldDB" id="A0A7W6RG04"/>
<dbReference type="PANTHER" id="PTHR33678">
    <property type="entry name" value="BLL1576 PROTEIN"/>
    <property type="match status" value="1"/>
</dbReference>
<evidence type="ECO:0000259" key="2">
    <source>
        <dbReference type="PROSITE" id="PS00028"/>
    </source>
</evidence>
<dbReference type="NCBIfam" id="NF033517">
    <property type="entry name" value="transpos_IS66"/>
    <property type="match status" value="1"/>
</dbReference>
<dbReference type="PANTHER" id="PTHR33678:SF2">
    <property type="match status" value="1"/>
</dbReference>
<gene>
    <name evidence="3" type="ORF">GGD89_003498</name>
</gene>
<feature type="region of interest" description="Disordered" evidence="1">
    <location>
        <begin position="29"/>
        <end position="80"/>
    </location>
</feature>
<dbReference type="InterPro" id="IPR013087">
    <property type="entry name" value="Znf_C2H2_type"/>
</dbReference>
<evidence type="ECO:0000313" key="4">
    <source>
        <dbReference type="Proteomes" id="UP000554286"/>
    </source>
</evidence>
<dbReference type="Pfam" id="PF03050">
    <property type="entry name" value="DDE_Tnp_IS66"/>
    <property type="match status" value="1"/>
</dbReference>
<dbReference type="PROSITE" id="PS00028">
    <property type="entry name" value="ZINC_FINGER_C2H2_1"/>
    <property type="match status" value="1"/>
</dbReference>
<evidence type="ECO:0000313" key="3">
    <source>
        <dbReference type="EMBL" id="MBB4267848.1"/>
    </source>
</evidence>
<reference evidence="3 4" key="1">
    <citation type="submission" date="2020-08" db="EMBL/GenBank/DDBJ databases">
        <title>Genome sequencing of Purple Non-Sulfur Bacteria from various extreme environments.</title>
        <authorList>
            <person name="Mayer M."/>
        </authorList>
    </citation>
    <scope>NUCLEOTIDE SEQUENCE [LARGE SCALE GENOMIC DNA]</scope>
    <source>
        <strain evidence="3 4">JA131</strain>
    </source>
</reference>
<feature type="domain" description="C2H2-type" evidence="2">
    <location>
        <begin position="90"/>
        <end position="110"/>
    </location>
</feature>
<dbReference type="Proteomes" id="UP000554286">
    <property type="component" value="Unassembled WGS sequence"/>
</dbReference>
<organism evidence="3 4">
    <name type="scientific">Roseospira visakhapatnamensis</name>
    <dbReference type="NCBI Taxonomy" id="390880"/>
    <lineage>
        <taxon>Bacteria</taxon>
        <taxon>Pseudomonadati</taxon>
        <taxon>Pseudomonadota</taxon>
        <taxon>Alphaproteobacteria</taxon>
        <taxon>Rhodospirillales</taxon>
        <taxon>Rhodospirillaceae</taxon>
        <taxon>Roseospira</taxon>
    </lineage>
</organism>
<dbReference type="EMBL" id="JACIGK010000035">
    <property type="protein sequence ID" value="MBB4267848.1"/>
    <property type="molecule type" value="Genomic_DNA"/>
</dbReference>
<evidence type="ECO:0000256" key="1">
    <source>
        <dbReference type="SAM" id="MobiDB-lite"/>
    </source>
</evidence>
<sequence>MTRPDLSQMTPEEKDALILALLKRIEELEARLGGGPPKTPDNSSVPPSRGQKRNRPPRQKKPRKKRDGPGTTRQLAETPDRMVDCHAETCAHCGTALPAAAQSVRHTYDHIDLPPMRPIVTRVRLFGCRCPQCRRRARGAPPEAMPPGSPFGDTILTMLAYLHHHHAIAYERLARLMGELFGLSISEGSVANALKRLGERLEPATEAIREAIRAADVVGCDETGARLTSDEAGTRMAWEWVAVTKTAVYHHIAPSRAAAEVREIMGGHRPRCWVSDRWSAQQGHAETQQVCLAHVLRDVQYAIDAGEPAFAPALRRLLRWAIAIGRRRDGLKDATLRSYHAKAERRLDQALTIPVTTEAGAKLLAQTKRWRGQLFTFLQDRDVPPTNNESERALRPSVTFRKVTNGFRSAWGALTHARTRSVIGTGRLNDIPAHQAISRALGGQPVVPA</sequence>
<protein>
    <submittedName>
        <fullName evidence="3">Transposase</fullName>
    </submittedName>
</protein>
<name>A0A7W6RG04_9PROT</name>
<dbReference type="InterPro" id="IPR052344">
    <property type="entry name" value="Transposase-related"/>
</dbReference>
<feature type="compositionally biased region" description="Basic residues" evidence="1">
    <location>
        <begin position="50"/>
        <end position="66"/>
    </location>
</feature>